<comment type="caution">
    <text evidence="1">The sequence shown here is derived from an EMBL/GenBank/DDBJ whole genome shotgun (WGS) entry which is preliminary data.</text>
</comment>
<organism evidence="1 2">
    <name type="scientific">Candidatus Gottesmanbacteria bacterium RIFCSPHIGHO2_02_FULL_40_13</name>
    <dbReference type="NCBI Taxonomy" id="1798384"/>
    <lineage>
        <taxon>Bacteria</taxon>
        <taxon>Candidatus Gottesmaniibacteriota</taxon>
    </lineage>
</organism>
<dbReference type="AlphaFoldDB" id="A0A1F6A688"/>
<accession>A0A1F6A688</accession>
<evidence type="ECO:0008006" key="3">
    <source>
        <dbReference type="Google" id="ProtNLM"/>
    </source>
</evidence>
<gene>
    <name evidence="1" type="ORF">A3D03_00530</name>
</gene>
<dbReference type="Proteomes" id="UP000177092">
    <property type="component" value="Unassembled WGS sequence"/>
</dbReference>
<proteinExistence type="predicted"/>
<dbReference type="STRING" id="1798384.A3D03_00530"/>
<protein>
    <recommendedName>
        <fullName evidence="3">Sugar 3,4-ketoisomerase QdtA cupin domain-containing protein</fullName>
    </recommendedName>
</protein>
<evidence type="ECO:0000313" key="1">
    <source>
        <dbReference type="EMBL" id="OGG20181.1"/>
    </source>
</evidence>
<evidence type="ECO:0000313" key="2">
    <source>
        <dbReference type="Proteomes" id="UP000177092"/>
    </source>
</evidence>
<sequence length="126" mass="14471">MEKFFFKKTLVAVKFTKIHKGSNPLTDPNQPLQLVTLKHPRGSYLKAHMHKPQKRITRSLQECLIVKKGKIRLDLYSPTKILFKNTYLIEGQALILLTGGYGIHLVEDSELFEIKNGPFIVDKILI</sequence>
<reference evidence="1 2" key="1">
    <citation type="journal article" date="2016" name="Nat. Commun.">
        <title>Thousands of microbial genomes shed light on interconnected biogeochemical processes in an aquifer system.</title>
        <authorList>
            <person name="Anantharaman K."/>
            <person name="Brown C.T."/>
            <person name="Hug L.A."/>
            <person name="Sharon I."/>
            <person name="Castelle C.J."/>
            <person name="Probst A.J."/>
            <person name="Thomas B.C."/>
            <person name="Singh A."/>
            <person name="Wilkins M.J."/>
            <person name="Karaoz U."/>
            <person name="Brodie E.L."/>
            <person name="Williams K.H."/>
            <person name="Hubbard S.S."/>
            <person name="Banfield J.F."/>
        </authorList>
    </citation>
    <scope>NUCLEOTIDE SEQUENCE [LARGE SCALE GENOMIC DNA]</scope>
</reference>
<dbReference type="EMBL" id="MFJN01000054">
    <property type="protein sequence ID" value="OGG20181.1"/>
    <property type="molecule type" value="Genomic_DNA"/>
</dbReference>
<name>A0A1F6A688_9BACT</name>